<accession>A0A382JVU9</accession>
<name>A0A382JVU9_9ZZZZ</name>
<sequence>MSRLVLWFFYLMFAFFALAIAPLMLMVFLLGGFLLIL</sequence>
<reference evidence="2" key="1">
    <citation type="submission" date="2018-05" db="EMBL/GenBank/DDBJ databases">
        <authorList>
            <person name="Lanie J.A."/>
            <person name="Ng W.-L."/>
            <person name="Kazmierczak K.M."/>
            <person name="Andrzejewski T.M."/>
            <person name="Davidsen T.M."/>
            <person name="Wayne K.J."/>
            <person name="Tettelin H."/>
            <person name="Glass J.I."/>
            <person name="Rusch D."/>
            <person name="Podicherti R."/>
            <person name="Tsui H.-C.T."/>
            <person name="Winkler M.E."/>
        </authorList>
    </citation>
    <scope>NUCLEOTIDE SEQUENCE</scope>
</reference>
<keyword evidence="1" id="KW-0472">Membrane</keyword>
<keyword evidence="1" id="KW-1133">Transmembrane helix</keyword>
<dbReference type="AlphaFoldDB" id="A0A382JVU9"/>
<evidence type="ECO:0000313" key="2">
    <source>
        <dbReference type="EMBL" id="SVC14671.1"/>
    </source>
</evidence>
<feature type="transmembrane region" description="Helical" evidence="1">
    <location>
        <begin position="6"/>
        <end position="36"/>
    </location>
</feature>
<proteinExistence type="predicted"/>
<gene>
    <name evidence="2" type="ORF">METZ01_LOCUS267525</name>
</gene>
<dbReference type="EMBL" id="UINC01075966">
    <property type="protein sequence ID" value="SVC14671.1"/>
    <property type="molecule type" value="Genomic_DNA"/>
</dbReference>
<keyword evidence="1" id="KW-0812">Transmembrane</keyword>
<evidence type="ECO:0000256" key="1">
    <source>
        <dbReference type="SAM" id="Phobius"/>
    </source>
</evidence>
<organism evidence="2">
    <name type="scientific">marine metagenome</name>
    <dbReference type="NCBI Taxonomy" id="408172"/>
    <lineage>
        <taxon>unclassified sequences</taxon>
        <taxon>metagenomes</taxon>
        <taxon>ecological metagenomes</taxon>
    </lineage>
</organism>
<protein>
    <submittedName>
        <fullName evidence="2">Uncharacterized protein</fullName>
    </submittedName>
</protein>